<proteinExistence type="predicted"/>
<evidence type="ECO:0000313" key="2">
    <source>
        <dbReference type="Proteomes" id="UP000070700"/>
    </source>
</evidence>
<dbReference type="EMBL" id="KQ947416">
    <property type="protein sequence ID" value="KUJ16597.1"/>
    <property type="molecule type" value="Genomic_DNA"/>
</dbReference>
<dbReference type="InParanoid" id="A0A194X9Z9"/>
<accession>A0A194X9Z9</accession>
<reference evidence="1 2" key="1">
    <citation type="submission" date="2015-10" db="EMBL/GenBank/DDBJ databases">
        <title>Full genome of DAOMC 229536 Phialocephala scopiformis, a fungal endophyte of spruce producing the potent anti-insectan compound rugulosin.</title>
        <authorList>
            <consortium name="DOE Joint Genome Institute"/>
            <person name="Walker A.K."/>
            <person name="Frasz S.L."/>
            <person name="Seifert K.A."/>
            <person name="Miller J.D."/>
            <person name="Mondo S.J."/>
            <person name="Labutti K."/>
            <person name="Lipzen A."/>
            <person name="Dockter R."/>
            <person name="Kennedy M."/>
            <person name="Grigoriev I.V."/>
            <person name="Spatafora J.W."/>
        </authorList>
    </citation>
    <scope>NUCLEOTIDE SEQUENCE [LARGE SCALE GENOMIC DNA]</scope>
    <source>
        <strain evidence="1 2">CBS 120377</strain>
    </source>
</reference>
<sequence>MRPMPSPLLARTFSRCLIFISSAKAPLPTFCSAKFQMSLSSRQAHMPSLPAHPSDIESSFLPWRPWRPITLDCLTGGECLTCFRVL</sequence>
<dbReference type="GeneID" id="28833205"/>
<dbReference type="RefSeq" id="XP_018070952.1">
    <property type="nucleotide sequence ID" value="XM_018223479.1"/>
</dbReference>
<keyword evidence="2" id="KW-1185">Reference proteome</keyword>
<dbReference type="AlphaFoldDB" id="A0A194X9Z9"/>
<evidence type="ECO:0000313" key="1">
    <source>
        <dbReference type="EMBL" id="KUJ16597.1"/>
    </source>
</evidence>
<name>A0A194X9Z9_MOLSC</name>
<dbReference type="KEGG" id="psco:LY89DRAFT_87945"/>
<organism evidence="1 2">
    <name type="scientific">Mollisia scopiformis</name>
    <name type="common">Conifer needle endophyte fungus</name>
    <name type="synonym">Phialocephala scopiformis</name>
    <dbReference type="NCBI Taxonomy" id="149040"/>
    <lineage>
        <taxon>Eukaryota</taxon>
        <taxon>Fungi</taxon>
        <taxon>Dikarya</taxon>
        <taxon>Ascomycota</taxon>
        <taxon>Pezizomycotina</taxon>
        <taxon>Leotiomycetes</taxon>
        <taxon>Helotiales</taxon>
        <taxon>Mollisiaceae</taxon>
        <taxon>Mollisia</taxon>
    </lineage>
</organism>
<protein>
    <submittedName>
        <fullName evidence="1">Uncharacterized protein</fullName>
    </submittedName>
</protein>
<gene>
    <name evidence="1" type="ORF">LY89DRAFT_87945</name>
</gene>
<dbReference type="Proteomes" id="UP000070700">
    <property type="component" value="Unassembled WGS sequence"/>
</dbReference>